<reference evidence="2 3" key="1">
    <citation type="submission" date="2019-06" db="EMBL/GenBank/DDBJ databases">
        <title>A hidden player of endosymbiotic evolution: DNA virus triggered massive gene transfer.</title>
        <authorList>
            <person name="Matsuo M."/>
            <person name="Katahata A."/>
            <person name="Tachikawa M."/>
            <person name="Minakuchi Y."/>
            <person name="Noguchi H."/>
            <person name="Toyoda A."/>
            <person name="Fujiyama A."/>
            <person name="Suzuki Y."/>
            <person name="Satoh S."/>
            <person name="Nakayama T."/>
            <person name="Kamikawa R."/>
            <person name="Nomura M."/>
            <person name="Inagaki Y."/>
            <person name="Ishida K."/>
            <person name="Obokata J."/>
        </authorList>
    </citation>
    <scope>NUCLEOTIDE SEQUENCE [LARGE SCALE GENOMIC DNA]</scope>
    <source>
        <strain evidence="2 3">MYN1</strain>
    </source>
</reference>
<feature type="region of interest" description="Disordered" evidence="1">
    <location>
        <begin position="141"/>
        <end position="191"/>
    </location>
</feature>
<protein>
    <submittedName>
        <fullName evidence="2">Uncharacterized protein</fullName>
    </submittedName>
</protein>
<gene>
    <name evidence="2" type="primary">MYN1_Chr_105</name>
    <name evidence="2" type="ORF">PMYN1_Chma106</name>
</gene>
<feature type="region of interest" description="Disordered" evidence="1">
    <location>
        <begin position="18"/>
        <end position="39"/>
    </location>
</feature>
<dbReference type="EMBL" id="LC490351">
    <property type="protein sequence ID" value="BBL85918.1"/>
    <property type="molecule type" value="Genomic_DNA"/>
</dbReference>
<feature type="compositionally biased region" description="Polar residues" evidence="1">
    <location>
        <begin position="159"/>
        <end position="177"/>
    </location>
</feature>
<proteinExistence type="predicted"/>
<keyword evidence="3" id="KW-1185">Reference proteome</keyword>
<feature type="compositionally biased region" description="Basic and acidic residues" evidence="1">
    <location>
        <begin position="27"/>
        <end position="37"/>
    </location>
</feature>
<dbReference type="AlphaFoldDB" id="A0A5K7W2K8"/>
<accession>A0A5K7W2K8</accession>
<dbReference type="Proteomes" id="UP000503178">
    <property type="component" value="Chromatophore Pltd"/>
</dbReference>
<evidence type="ECO:0000313" key="2">
    <source>
        <dbReference type="EMBL" id="BBL85918.1"/>
    </source>
</evidence>
<organism evidence="2 3">
    <name type="scientific">Paulinella micropora</name>
    <dbReference type="NCBI Taxonomy" id="1928728"/>
    <lineage>
        <taxon>Eukaryota</taxon>
        <taxon>Sar</taxon>
        <taxon>Rhizaria</taxon>
        <taxon>Cercozoa</taxon>
        <taxon>Imbricatea</taxon>
        <taxon>Silicofilosea</taxon>
        <taxon>Euglyphida</taxon>
        <taxon>Paulinellidae</taxon>
        <taxon>Paulinella</taxon>
    </lineage>
</organism>
<keyword evidence="2" id="KW-0934">Plastid</keyword>
<evidence type="ECO:0000256" key="1">
    <source>
        <dbReference type="SAM" id="MobiDB-lite"/>
    </source>
</evidence>
<evidence type="ECO:0000313" key="3">
    <source>
        <dbReference type="Proteomes" id="UP000503178"/>
    </source>
</evidence>
<name>A0A5K7W2K8_9EUKA</name>
<geneLocation type="organellar chromatophore" evidence="2"/>
<sequence length="191" mass="20626">MLKIASSKNQMGLFNRLFGNEGSATKPFEESGKKSQQESEAFFLDSDSSAGLGNLQFMRRSNEIRHTFPGNKDNPGNKELIKEVASMTSDVKVVSEGLGGADRATDNIKLNQGVPNPPKKTFAEKMGSLEFMQKRTTAGAVAVNAPLSTPPVPRKGEQTQKQTSSDIGSSLSTTKPGSTDPFRNMAKDLNR</sequence>